<evidence type="ECO:0000256" key="1">
    <source>
        <dbReference type="ARBA" id="ARBA00001913"/>
    </source>
</evidence>
<accession>A0A918VWX2</accession>
<evidence type="ECO:0000313" key="12">
    <source>
        <dbReference type="Proteomes" id="UP000646579"/>
    </source>
</evidence>
<evidence type="ECO:0000313" key="11">
    <source>
        <dbReference type="EMBL" id="GHA32576.1"/>
    </source>
</evidence>
<comment type="subcellular location">
    <subcellularLocation>
        <location evidence="2">Secreted</location>
    </subcellularLocation>
</comment>
<evidence type="ECO:0000256" key="4">
    <source>
        <dbReference type="ARBA" id="ARBA00022525"/>
    </source>
</evidence>
<dbReference type="RefSeq" id="WP_189426606.1">
    <property type="nucleotide sequence ID" value="NZ_BMZE01000003.1"/>
</dbReference>
<dbReference type="InterPro" id="IPR034033">
    <property type="entry name" value="Serralysin-like"/>
</dbReference>
<dbReference type="GO" id="GO:0031012">
    <property type="term" value="C:extracellular matrix"/>
    <property type="evidence" value="ECO:0007669"/>
    <property type="project" value="InterPro"/>
</dbReference>
<reference evidence="11" key="2">
    <citation type="submission" date="2020-09" db="EMBL/GenBank/DDBJ databases">
        <authorList>
            <person name="Sun Q."/>
            <person name="Kim S."/>
        </authorList>
    </citation>
    <scope>NUCLEOTIDE SEQUENCE</scope>
    <source>
        <strain evidence="11">KCTC 32437</strain>
    </source>
</reference>
<dbReference type="PRINTS" id="PR00313">
    <property type="entry name" value="CABNDNGRPT"/>
</dbReference>
<keyword evidence="5" id="KW-0645">Protease</keyword>
<gene>
    <name evidence="11" type="ORF">GCM10007989_30850</name>
</gene>
<evidence type="ECO:0000256" key="3">
    <source>
        <dbReference type="ARBA" id="ARBA00009490"/>
    </source>
</evidence>
<evidence type="ECO:0000256" key="9">
    <source>
        <dbReference type="ARBA" id="ARBA00022833"/>
    </source>
</evidence>
<dbReference type="Proteomes" id="UP000646579">
    <property type="component" value="Unassembled WGS sequence"/>
</dbReference>
<dbReference type="AlphaFoldDB" id="A0A918VWX2"/>
<dbReference type="Gene3D" id="3.40.390.10">
    <property type="entry name" value="Collagenase (Catalytic Domain)"/>
    <property type="match status" value="1"/>
</dbReference>
<dbReference type="InterPro" id="IPR050557">
    <property type="entry name" value="RTX_toxin/Mannuronan_C5-epim"/>
</dbReference>
<comment type="similarity">
    <text evidence="3">Belongs to the peptidase M10B family.</text>
</comment>
<dbReference type="SMART" id="SM00235">
    <property type="entry name" value="ZnMc"/>
    <property type="match status" value="1"/>
</dbReference>
<evidence type="ECO:0000256" key="5">
    <source>
        <dbReference type="ARBA" id="ARBA00022670"/>
    </source>
</evidence>
<dbReference type="Pfam" id="PF08548">
    <property type="entry name" value="Peptidase_M10_C"/>
    <property type="match status" value="1"/>
</dbReference>
<evidence type="ECO:0000256" key="6">
    <source>
        <dbReference type="ARBA" id="ARBA00022723"/>
    </source>
</evidence>
<evidence type="ECO:0000256" key="7">
    <source>
        <dbReference type="ARBA" id="ARBA00022737"/>
    </source>
</evidence>
<dbReference type="GO" id="GO:0004222">
    <property type="term" value="F:metalloendopeptidase activity"/>
    <property type="evidence" value="ECO:0007669"/>
    <property type="project" value="InterPro"/>
</dbReference>
<dbReference type="PANTHER" id="PTHR38340">
    <property type="entry name" value="S-LAYER PROTEIN"/>
    <property type="match status" value="1"/>
</dbReference>
<dbReference type="InterPro" id="IPR013858">
    <property type="entry name" value="Peptidase_M10B_C"/>
</dbReference>
<name>A0A918VWX2_9HYPH</name>
<keyword evidence="4" id="KW-0964">Secreted</keyword>
<keyword evidence="6" id="KW-0479">Metal-binding</keyword>
<evidence type="ECO:0000256" key="2">
    <source>
        <dbReference type="ARBA" id="ARBA00004613"/>
    </source>
</evidence>
<dbReference type="GO" id="GO:0008270">
    <property type="term" value="F:zinc ion binding"/>
    <property type="evidence" value="ECO:0007669"/>
    <property type="project" value="InterPro"/>
</dbReference>
<dbReference type="InterPro" id="IPR011049">
    <property type="entry name" value="Serralysin-like_metalloprot_C"/>
</dbReference>
<dbReference type="InterPro" id="IPR024079">
    <property type="entry name" value="MetalloPept_cat_dom_sf"/>
</dbReference>
<dbReference type="InterPro" id="IPR025282">
    <property type="entry name" value="DUF4214"/>
</dbReference>
<dbReference type="SUPFAM" id="SSF55486">
    <property type="entry name" value="Metalloproteases ('zincins'), catalytic domain"/>
    <property type="match status" value="2"/>
</dbReference>
<organism evidence="11 12">
    <name type="scientific">Devosia pacifica</name>
    <dbReference type="NCBI Taxonomy" id="1335967"/>
    <lineage>
        <taxon>Bacteria</taxon>
        <taxon>Pseudomonadati</taxon>
        <taxon>Pseudomonadota</taxon>
        <taxon>Alphaproteobacteria</taxon>
        <taxon>Hyphomicrobiales</taxon>
        <taxon>Devosiaceae</taxon>
        <taxon>Devosia</taxon>
    </lineage>
</organism>
<dbReference type="PANTHER" id="PTHR38340:SF1">
    <property type="entry name" value="S-LAYER PROTEIN"/>
    <property type="match status" value="1"/>
</dbReference>
<dbReference type="CDD" id="cd04277">
    <property type="entry name" value="ZnMc_serralysin_like"/>
    <property type="match status" value="1"/>
</dbReference>
<dbReference type="InterPro" id="IPR006026">
    <property type="entry name" value="Peptidase_Metallo"/>
</dbReference>
<dbReference type="InterPro" id="IPR001818">
    <property type="entry name" value="Pept_M10_metallopeptidase"/>
</dbReference>
<proteinExistence type="inferred from homology"/>
<comment type="cofactor">
    <cofactor evidence="1">
        <name>Ca(2+)</name>
        <dbReference type="ChEBI" id="CHEBI:29108"/>
    </cofactor>
</comment>
<dbReference type="GO" id="GO:0005615">
    <property type="term" value="C:extracellular space"/>
    <property type="evidence" value="ECO:0007669"/>
    <property type="project" value="InterPro"/>
</dbReference>
<evidence type="ECO:0000256" key="8">
    <source>
        <dbReference type="ARBA" id="ARBA00022801"/>
    </source>
</evidence>
<reference evidence="11" key="1">
    <citation type="journal article" date="2014" name="Int. J. Syst. Evol. Microbiol.">
        <title>Complete genome sequence of Corynebacterium casei LMG S-19264T (=DSM 44701T), isolated from a smear-ripened cheese.</title>
        <authorList>
            <consortium name="US DOE Joint Genome Institute (JGI-PGF)"/>
            <person name="Walter F."/>
            <person name="Albersmeier A."/>
            <person name="Kalinowski J."/>
            <person name="Ruckert C."/>
        </authorList>
    </citation>
    <scope>NUCLEOTIDE SEQUENCE</scope>
    <source>
        <strain evidence="11">KCTC 32437</strain>
    </source>
</reference>
<dbReference type="InterPro" id="IPR001343">
    <property type="entry name" value="Hemolysn_Ca-bd"/>
</dbReference>
<dbReference type="Pfam" id="PF00413">
    <property type="entry name" value="Peptidase_M10"/>
    <property type="match status" value="1"/>
</dbReference>
<protein>
    <recommendedName>
        <fullName evidence="10">Peptidase metallopeptidase domain-containing protein</fullName>
    </recommendedName>
</protein>
<keyword evidence="9" id="KW-0862">Zinc</keyword>
<dbReference type="SUPFAM" id="SSF51120">
    <property type="entry name" value="beta-Roll"/>
    <property type="match status" value="2"/>
</dbReference>
<dbReference type="Pfam" id="PF00353">
    <property type="entry name" value="HemolysinCabind"/>
    <property type="match status" value="1"/>
</dbReference>
<dbReference type="Gene3D" id="2.150.10.10">
    <property type="entry name" value="Serralysin-like metalloprotease, C-terminal"/>
    <property type="match status" value="2"/>
</dbReference>
<dbReference type="Pfam" id="PF13946">
    <property type="entry name" value="DUF4214"/>
    <property type="match status" value="1"/>
</dbReference>
<dbReference type="EMBL" id="BMZE01000003">
    <property type="protein sequence ID" value="GHA32576.1"/>
    <property type="molecule type" value="Genomic_DNA"/>
</dbReference>
<evidence type="ECO:0000259" key="10">
    <source>
        <dbReference type="SMART" id="SM00235"/>
    </source>
</evidence>
<keyword evidence="12" id="KW-1185">Reference proteome</keyword>
<dbReference type="GO" id="GO:0005509">
    <property type="term" value="F:calcium ion binding"/>
    <property type="evidence" value="ECO:0007669"/>
    <property type="project" value="InterPro"/>
</dbReference>
<keyword evidence="8" id="KW-0378">Hydrolase</keyword>
<dbReference type="GO" id="GO:0006508">
    <property type="term" value="P:proteolysis"/>
    <property type="evidence" value="ECO:0007669"/>
    <property type="project" value="UniProtKB-KW"/>
</dbReference>
<comment type="caution">
    <text evidence="11">The sequence shown here is derived from an EMBL/GenBank/DDBJ whole genome shotgun (WGS) entry which is preliminary data.</text>
</comment>
<sequence>MGATERVSATGAKFVDDLLTPAKWAAATISYGFASSASTYGAGYGLGEANDSFSGFDASQKSAARAAFDAWSDVAGISFTETSADGAEIRLANSGKPSTAWAYGPSTAGTGGDVWIGDARFNDNPELGKYAYMTIMHEIGHALGLSHPHDAKMSGAASVEAELLAAEGLCPCCAGGLHDAAAGQGTPSAAQAALSAIDSMAYSIMSYRSYAGANIGGGYTNESNSYAQGPMMRDIAAVQALYGANYNTRSGNTVYRWSETTGEKSINGVGQGAPSANKVFETIWDGGGRDTLELSNYKADLKIDLSAGGWSDFGGRQLADLGAGKTAPGNVALAQLVDGDTRALIENAVGGSGNDTISGNEAANLLMGGAGDDRLEGVAGNNILVGGYLGNELDLVSINVRDMISVDIAPIKADGNDTLIGGAGNDVFIPGAGTNSVTGGAGSDTLVLDFAFEALEITGDAKTTLTISYDGGSVKATGIEFLATNDGIYSLLGQPVTAASGEFLEDIMLLYKAAFGRELDADGEAYWSGVIDSSDDMLHMAGSLLYSPEFGQRFGEVETLGNADYVNQLYNNVLGREGEAGGLDYWIGRLEDGADRAHVLLAFAQSDENRQNVSLATTASEPLGKETEIVSVSHAQWSEVWG</sequence>
<keyword evidence="7" id="KW-0677">Repeat</keyword>
<feature type="domain" description="Peptidase metallopeptidase" evidence="10">
    <location>
        <begin position="20"/>
        <end position="172"/>
    </location>
</feature>